<dbReference type="AlphaFoldDB" id="A0A0H2VGQ2"/>
<reference evidence="1 2" key="1">
    <citation type="journal article" date="2003" name="Mol. Microbiol.">
        <title>Genome-based analysis of virulence genes in a non-biofilm-forming Staphylococcus epidermidis strain (ATCC 12228).</title>
        <authorList>
            <person name="Zhang Y.Q."/>
            <person name="Ren S.X."/>
            <person name="Li H.L."/>
            <person name="Wang Y.X."/>
            <person name="Fu G."/>
            <person name="Yang J."/>
            <person name="Qin Z.Q."/>
            <person name="Miao Y.G."/>
            <person name="Wang W.Y."/>
            <person name="Chen R.S."/>
            <person name="Shen Y."/>
            <person name="Chen Z."/>
            <person name="Yuan Z.H."/>
            <person name="Zhao G.P."/>
            <person name="Qu D."/>
            <person name="Danchin A."/>
            <person name="Wen Y.M."/>
        </authorList>
    </citation>
    <scope>NUCLEOTIDE SEQUENCE [LARGE SCALE GENOMIC DNA]</scope>
    <source>
        <strain evidence="2">ATCC 12228 / FDA PCI 1200</strain>
    </source>
</reference>
<proteinExistence type="predicted"/>
<name>A0A0H2VGQ2_STAES</name>
<accession>A0A0H2VGQ2</accession>
<protein>
    <submittedName>
        <fullName evidence="1">Uncharacterized protein</fullName>
    </submittedName>
</protein>
<dbReference type="HOGENOM" id="CLU_3391503_0_0_9"/>
<dbReference type="EMBL" id="AE015929">
    <property type="protein sequence ID" value="AAO04079.1"/>
    <property type="molecule type" value="Genomic_DNA"/>
</dbReference>
<sequence length="32" mass="3631">MANPITYDLRSKDVSHYILSTNKKRLGQKVPG</sequence>
<dbReference type="Proteomes" id="UP000001411">
    <property type="component" value="Chromosome"/>
</dbReference>
<organism evidence="1 2">
    <name type="scientific">Staphylococcus epidermidis (strain ATCC 12228 / FDA PCI 1200)</name>
    <dbReference type="NCBI Taxonomy" id="176280"/>
    <lineage>
        <taxon>Bacteria</taxon>
        <taxon>Bacillati</taxon>
        <taxon>Bacillota</taxon>
        <taxon>Bacilli</taxon>
        <taxon>Bacillales</taxon>
        <taxon>Staphylococcaceae</taxon>
        <taxon>Staphylococcus</taxon>
    </lineage>
</organism>
<gene>
    <name evidence="1" type="ordered locus">SE_0482</name>
</gene>
<dbReference type="KEGG" id="sep:SE_0482"/>
<dbReference type="OrthoDB" id="9861405at2"/>
<evidence type="ECO:0000313" key="1">
    <source>
        <dbReference type="EMBL" id="AAO04079.1"/>
    </source>
</evidence>
<evidence type="ECO:0000313" key="2">
    <source>
        <dbReference type="Proteomes" id="UP000001411"/>
    </source>
</evidence>